<dbReference type="EMBL" id="CP015005">
    <property type="protein sequence ID" value="AMS42868.1"/>
    <property type="molecule type" value="Genomic_DNA"/>
</dbReference>
<evidence type="ECO:0000259" key="1">
    <source>
        <dbReference type="PROSITE" id="PS51186"/>
    </source>
</evidence>
<dbReference type="PROSITE" id="PS51186">
    <property type="entry name" value="GNAT"/>
    <property type="match status" value="1"/>
</dbReference>
<protein>
    <submittedName>
        <fullName evidence="2">Acetyltransferase, ribosomal protein N-acetylase</fullName>
    </submittedName>
    <submittedName>
        <fullName evidence="3">RimJ/RimL family protein N-acetyltransferase</fullName>
    </submittedName>
</protein>
<keyword evidence="2" id="KW-0689">Ribosomal protein</keyword>
<dbReference type="Pfam" id="PF13302">
    <property type="entry name" value="Acetyltransf_3"/>
    <property type="match status" value="1"/>
</dbReference>
<reference evidence="2 4" key="1">
    <citation type="submission" date="2016-03" db="EMBL/GenBank/DDBJ databases">
        <title>Complete genome of Aminobacter aminovorans KCTC 2477.</title>
        <authorList>
            <person name="Kim K.M."/>
        </authorList>
    </citation>
    <scope>NUCLEOTIDE SEQUENCE [LARGE SCALE GENOMIC DNA]</scope>
    <source>
        <strain evidence="2 4">KCTC 2477</strain>
    </source>
</reference>
<feature type="domain" description="N-acetyltransferase" evidence="1">
    <location>
        <begin position="12"/>
        <end position="173"/>
    </location>
</feature>
<reference evidence="3 5" key="2">
    <citation type="submission" date="2020-08" db="EMBL/GenBank/DDBJ databases">
        <title>Genomic Encyclopedia of Type Strains, Phase IV (KMG-IV): sequencing the most valuable type-strain genomes for metagenomic binning, comparative biology and taxonomic classification.</title>
        <authorList>
            <person name="Goeker M."/>
        </authorList>
    </citation>
    <scope>NUCLEOTIDE SEQUENCE [LARGE SCALE GENOMIC DNA]</scope>
    <source>
        <strain evidence="3 5">DSM 10368</strain>
    </source>
</reference>
<evidence type="ECO:0000313" key="3">
    <source>
        <dbReference type="EMBL" id="MBB3704717.1"/>
    </source>
</evidence>
<dbReference type="Proteomes" id="UP000075755">
    <property type="component" value="Chromosome"/>
</dbReference>
<evidence type="ECO:0000313" key="2">
    <source>
        <dbReference type="EMBL" id="AMS42868.1"/>
    </source>
</evidence>
<dbReference type="GO" id="GO:0005840">
    <property type="term" value="C:ribosome"/>
    <property type="evidence" value="ECO:0007669"/>
    <property type="project" value="UniProtKB-KW"/>
</dbReference>
<dbReference type="InterPro" id="IPR000182">
    <property type="entry name" value="GNAT_dom"/>
</dbReference>
<dbReference type="PANTHER" id="PTHR43792">
    <property type="entry name" value="GNAT FAMILY, PUTATIVE (AFU_ORTHOLOGUE AFUA_3G00765)-RELATED-RELATED"/>
    <property type="match status" value="1"/>
</dbReference>
<dbReference type="Proteomes" id="UP000577697">
    <property type="component" value="Unassembled WGS sequence"/>
</dbReference>
<proteinExistence type="predicted"/>
<dbReference type="Gene3D" id="3.40.630.30">
    <property type="match status" value="1"/>
</dbReference>
<dbReference type="SUPFAM" id="SSF55729">
    <property type="entry name" value="Acyl-CoA N-acyltransferases (Nat)"/>
    <property type="match status" value="1"/>
</dbReference>
<keyword evidence="5" id="KW-1185">Reference proteome</keyword>
<name>A0AAC9FDX4_AMIAI</name>
<sequence>MTDETVLETPRLLLRTWRDTDLDDLVWLHSQVQASRYLSITGQPWTRDEAAGRMRGWAEEYRLHGITKLKLQRREDARFVGRAGFSMFAATGQFELGYAIAPQFWGNGYATEIAAALANFFFDRRIGDHFIAFAHVDNATSLNVLEKIGMRFQHTGPMNGLEAHVYTMRSTDPRKR</sequence>
<organism evidence="2 4">
    <name type="scientific">Aminobacter aminovorans</name>
    <name type="common">Chelatobacter heintzii</name>
    <dbReference type="NCBI Taxonomy" id="83263"/>
    <lineage>
        <taxon>Bacteria</taxon>
        <taxon>Pseudomonadati</taxon>
        <taxon>Pseudomonadota</taxon>
        <taxon>Alphaproteobacteria</taxon>
        <taxon>Hyphomicrobiales</taxon>
        <taxon>Phyllobacteriaceae</taxon>
        <taxon>Aminobacter</taxon>
    </lineage>
</organism>
<gene>
    <name evidence="2" type="ORF">AA2016_3950</name>
    <name evidence="3" type="ORF">FHS67_001020</name>
</gene>
<evidence type="ECO:0000313" key="5">
    <source>
        <dbReference type="Proteomes" id="UP000577697"/>
    </source>
</evidence>
<dbReference type="AlphaFoldDB" id="A0AAC9FDX4"/>
<accession>A0AAC9FDX4</accession>
<evidence type="ECO:0000313" key="4">
    <source>
        <dbReference type="Proteomes" id="UP000075755"/>
    </source>
</evidence>
<dbReference type="InterPro" id="IPR051531">
    <property type="entry name" value="N-acetyltransferase"/>
</dbReference>
<dbReference type="RefSeq" id="WP_157097097.1">
    <property type="nucleotide sequence ID" value="NZ_CP015005.1"/>
</dbReference>
<dbReference type="InterPro" id="IPR016181">
    <property type="entry name" value="Acyl_CoA_acyltransferase"/>
</dbReference>
<dbReference type="PANTHER" id="PTHR43792:SF1">
    <property type="entry name" value="N-ACETYLTRANSFERASE DOMAIN-CONTAINING PROTEIN"/>
    <property type="match status" value="1"/>
</dbReference>
<dbReference type="EMBL" id="JACICB010000003">
    <property type="protein sequence ID" value="MBB3704717.1"/>
    <property type="molecule type" value="Genomic_DNA"/>
</dbReference>
<dbReference type="KEGG" id="aak:AA2016_3950"/>
<keyword evidence="2" id="KW-0687">Ribonucleoprotein</keyword>
<dbReference type="GO" id="GO:0016747">
    <property type="term" value="F:acyltransferase activity, transferring groups other than amino-acyl groups"/>
    <property type="evidence" value="ECO:0007669"/>
    <property type="project" value="InterPro"/>
</dbReference>